<dbReference type="GO" id="GO:0008757">
    <property type="term" value="F:S-adenosylmethionine-dependent methyltransferase activity"/>
    <property type="evidence" value="ECO:0007669"/>
    <property type="project" value="UniProtKB-ARBA"/>
</dbReference>
<reference evidence="10" key="1">
    <citation type="submission" date="2021-01" db="UniProtKB">
        <authorList>
            <consortium name="EnsemblMetazoa"/>
        </authorList>
    </citation>
    <scope>IDENTIFICATION</scope>
</reference>
<evidence type="ECO:0000256" key="4">
    <source>
        <dbReference type="ARBA" id="ARBA00022723"/>
    </source>
</evidence>
<keyword evidence="2" id="KW-0808">Transferase</keyword>
<dbReference type="KEGG" id="nvi:100117700"/>
<dbReference type="GO" id="GO:0005737">
    <property type="term" value="C:cytoplasm"/>
    <property type="evidence" value="ECO:0007669"/>
    <property type="project" value="TreeGrafter"/>
</dbReference>
<dbReference type="InterPro" id="IPR001214">
    <property type="entry name" value="SET_dom"/>
</dbReference>
<dbReference type="InterPro" id="IPR046341">
    <property type="entry name" value="SET_dom_sf"/>
</dbReference>
<dbReference type="GO" id="GO:0008270">
    <property type="term" value="F:zinc ion binding"/>
    <property type="evidence" value="ECO:0007669"/>
    <property type="project" value="UniProtKB-KW"/>
</dbReference>
<keyword evidence="11" id="KW-1185">Reference proteome</keyword>
<organism evidence="10 11">
    <name type="scientific">Nasonia vitripennis</name>
    <name type="common">Parasitic wasp</name>
    <dbReference type="NCBI Taxonomy" id="7425"/>
    <lineage>
        <taxon>Eukaryota</taxon>
        <taxon>Metazoa</taxon>
        <taxon>Ecdysozoa</taxon>
        <taxon>Arthropoda</taxon>
        <taxon>Hexapoda</taxon>
        <taxon>Insecta</taxon>
        <taxon>Pterygota</taxon>
        <taxon>Neoptera</taxon>
        <taxon>Endopterygota</taxon>
        <taxon>Hymenoptera</taxon>
        <taxon>Apocrita</taxon>
        <taxon>Proctotrupomorpha</taxon>
        <taxon>Chalcidoidea</taxon>
        <taxon>Pteromalidae</taxon>
        <taxon>Pteromalinae</taxon>
        <taxon>Nasonia</taxon>
    </lineage>
</organism>
<evidence type="ECO:0000256" key="6">
    <source>
        <dbReference type="ARBA" id="ARBA00022833"/>
    </source>
</evidence>
<feature type="domain" description="SET" evidence="8">
    <location>
        <begin position="186"/>
        <end position="484"/>
    </location>
</feature>
<dbReference type="InterPro" id="IPR011990">
    <property type="entry name" value="TPR-like_helical_dom_sf"/>
</dbReference>
<dbReference type="GO" id="GO:0005634">
    <property type="term" value="C:nucleus"/>
    <property type="evidence" value="ECO:0007669"/>
    <property type="project" value="TreeGrafter"/>
</dbReference>
<dbReference type="GO" id="GO:0032259">
    <property type="term" value="P:methylation"/>
    <property type="evidence" value="ECO:0007669"/>
    <property type="project" value="UniProtKB-KW"/>
</dbReference>
<dbReference type="PROSITE" id="PS50280">
    <property type="entry name" value="SET"/>
    <property type="match status" value="1"/>
</dbReference>
<dbReference type="EnsemblMetazoa" id="XM_008214851">
    <property type="protein sequence ID" value="XP_008213073"/>
    <property type="gene ID" value="LOC100117700"/>
</dbReference>
<proteinExistence type="predicted"/>
<dbReference type="GeneID" id="100117700"/>
<evidence type="ECO:0000256" key="1">
    <source>
        <dbReference type="ARBA" id="ARBA00022603"/>
    </source>
</evidence>
<feature type="domain" description="MYND-type" evidence="9">
    <location>
        <begin position="231"/>
        <end position="270"/>
    </location>
</feature>
<dbReference type="PANTHER" id="PTHR46165:SF6">
    <property type="entry name" value="SET AND MYND DOMAIN-CONTAINING PROTEIN 4-LIKE PROTEIN"/>
    <property type="match status" value="1"/>
</dbReference>
<dbReference type="Gene3D" id="1.25.40.10">
    <property type="entry name" value="Tetratricopeptide repeat domain"/>
    <property type="match status" value="2"/>
</dbReference>
<evidence type="ECO:0000259" key="8">
    <source>
        <dbReference type="PROSITE" id="PS50280"/>
    </source>
</evidence>
<dbReference type="SUPFAM" id="SSF144232">
    <property type="entry name" value="HIT/MYND zinc finger-like"/>
    <property type="match status" value="1"/>
</dbReference>
<sequence>MVDAMSDDCFIAFANDALKKQIDDILSVSDIFEKKDVKDSIIRKSSKKSDEVRKACNQLFVGKHSRGQEDHTKILALYSKSIALAPKDSEELALAYSNRSAVLKHLNLPEKSLIDIHRALEITKSDNLKLKLLTRKTNCLKINDEQDLKPSDKIGNDKQFLLVTAPQQKLKFPVFTPSQKIPCAAESVTIAYNESIGRHLIATRDIKPGEVIIAEEGYAVFPKIKKMYLFCSHCLTFAWNGIPCDNCALALYCSEECKKKALEEYHDVECFILPFLLSKPFEFVDVDVIAMTARFFIRAVKSEGLQNVLTDSRLIDDEDGLHMEGLLFNEIYDNKKFKFCYNLLTHEEHTKQKIPAQEFYSCLLVNLLIKHTRLLDEYKIISDGDLRITNPTEVLEIKISLAKITNILAVNIHTFQGSLCDCNYFANCNDTCTGKRGQIFASCTSLINHSCHPNISRMFMPQRKVVVFTTCPVKKGEQLCDTYGPTVRYTNKIQRQQYLQNNYNFTCRCQACRENWSIELNKSDLTCFKKLNPKWYKNRYLKADSVQDWTYNEKTMQDVVKASELAYNSFNQNKAYVLSIPCRDYIEHAFYKFYEDDCHVPDLCVYM</sequence>
<dbReference type="Pfam" id="PF00856">
    <property type="entry name" value="SET"/>
    <property type="match status" value="1"/>
</dbReference>
<dbReference type="EnsemblMetazoa" id="XM_008214852">
    <property type="protein sequence ID" value="XP_008213074"/>
    <property type="gene ID" value="LOC100117700"/>
</dbReference>
<dbReference type="AlphaFoldDB" id="A0A7M7H9F3"/>
<protein>
    <recommendedName>
        <fullName evidence="12">SET and MYND domain-containing protein 4</fullName>
    </recommendedName>
</protein>
<keyword evidence="5 7" id="KW-0863">Zinc-finger</keyword>
<keyword evidence="3" id="KW-0949">S-adenosyl-L-methionine</keyword>
<dbReference type="InParanoid" id="A0A7M7H9F3"/>
<dbReference type="Gene3D" id="2.170.270.10">
    <property type="entry name" value="SET domain"/>
    <property type="match status" value="2"/>
</dbReference>
<dbReference type="Proteomes" id="UP000002358">
    <property type="component" value="Chromosome 1"/>
</dbReference>
<evidence type="ECO:0000256" key="3">
    <source>
        <dbReference type="ARBA" id="ARBA00022691"/>
    </source>
</evidence>
<dbReference type="GO" id="GO:0008276">
    <property type="term" value="F:protein methyltransferase activity"/>
    <property type="evidence" value="ECO:0007669"/>
    <property type="project" value="UniProtKB-ARBA"/>
</dbReference>
<dbReference type="PANTHER" id="PTHR46165">
    <property type="entry name" value="SET AND MYND DOMAIN-CONTAINING PROTEIN 4"/>
    <property type="match status" value="1"/>
</dbReference>
<dbReference type="OrthoDB" id="7700557at2759"/>
<dbReference type="Gene3D" id="6.10.140.2220">
    <property type="match status" value="1"/>
</dbReference>
<dbReference type="SUPFAM" id="SSF48452">
    <property type="entry name" value="TPR-like"/>
    <property type="match status" value="1"/>
</dbReference>
<evidence type="ECO:0000256" key="7">
    <source>
        <dbReference type="PROSITE-ProRule" id="PRU00134"/>
    </source>
</evidence>
<name>A0A7M7H9F3_NASVI</name>
<dbReference type="Pfam" id="PF01753">
    <property type="entry name" value="zf-MYND"/>
    <property type="match status" value="1"/>
</dbReference>
<dbReference type="InterPro" id="IPR052097">
    <property type="entry name" value="SET-MYND_domain_protein"/>
</dbReference>
<evidence type="ECO:0000313" key="10">
    <source>
        <dbReference type="EnsemblMetazoa" id="XP_008213073"/>
    </source>
</evidence>
<dbReference type="Gene3D" id="1.10.220.160">
    <property type="match status" value="1"/>
</dbReference>
<dbReference type="InterPro" id="IPR002893">
    <property type="entry name" value="Znf_MYND"/>
</dbReference>
<dbReference type="RefSeq" id="XP_008213074.1">
    <property type="nucleotide sequence ID" value="XM_008214852.3"/>
</dbReference>
<evidence type="ECO:0000259" key="9">
    <source>
        <dbReference type="PROSITE" id="PS50865"/>
    </source>
</evidence>
<keyword evidence="1" id="KW-0489">Methyltransferase</keyword>
<evidence type="ECO:0008006" key="12">
    <source>
        <dbReference type="Google" id="ProtNLM"/>
    </source>
</evidence>
<accession>A0A7M7H9F3</accession>
<dbReference type="PROSITE" id="PS01360">
    <property type="entry name" value="ZF_MYND_1"/>
    <property type="match status" value="1"/>
</dbReference>
<dbReference type="GO" id="GO:0008170">
    <property type="term" value="F:N-methyltransferase activity"/>
    <property type="evidence" value="ECO:0007669"/>
    <property type="project" value="UniProtKB-ARBA"/>
</dbReference>
<dbReference type="RefSeq" id="XP_008213073.1">
    <property type="nucleotide sequence ID" value="XM_008214851.3"/>
</dbReference>
<dbReference type="SUPFAM" id="SSF82199">
    <property type="entry name" value="SET domain"/>
    <property type="match status" value="1"/>
</dbReference>
<keyword evidence="6" id="KW-0862">Zinc</keyword>
<keyword evidence="4" id="KW-0479">Metal-binding</keyword>
<evidence type="ECO:0000313" key="11">
    <source>
        <dbReference type="Proteomes" id="UP000002358"/>
    </source>
</evidence>
<dbReference type="PROSITE" id="PS50865">
    <property type="entry name" value="ZF_MYND_2"/>
    <property type="match status" value="1"/>
</dbReference>
<evidence type="ECO:0000256" key="2">
    <source>
        <dbReference type="ARBA" id="ARBA00022679"/>
    </source>
</evidence>
<dbReference type="GO" id="GO:0042826">
    <property type="term" value="F:histone deacetylase binding"/>
    <property type="evidence" value="ECO:0007669"/>
    <property type="project" value="TreeGrafter"/>
</dbReference>
<dbReference type="SMR" id="A0A7M7H9F3"/>
<evidence type="ECO:0000256" key="5">
    <source>
        <dbReference type="ARBA" id="ARBA00022771"/>
    </source>
</evidence>